<accession>A0ABV3R4T5</accession>
<protein>
    <submittedName>
        <fullName evidence="1">Uncharacterized protein</fullName>
    </submittedName>
</protein>
<sequence>MTEATMTALDDLLGDPMVQMVMARDGVRPGDLRDMLERDRRRAIEKRLIPPAHVIAASKTCSLCL</sequence>
<reference evidence="1 2" key="1">
    <citation type="submission" date="2024-06" db="EMBL/GenBank/DDBJ databases">
        <authorList>
            <person name="Tuo L."/>
        </authorList>
    </citation>
    <scope>NUCLEOTIDE SEQUENCE [LARGE SCALE GENOMIC DNA]</scope>
    <source>
        <strain evidence="1 2">ZMM04-5</strain>
    </source>
</reference>
<name>A0ABV3R4T5_9HYPH</name>
<comment type="caution">
    <text evidence="1">The sequence shown here is derived from an EMBL/GenBank/DDBJ whole genome shotgun (WGS) entry which is preliminary data.</text>
</comment>
<keyword evidence="2" id="KW-1185">Reference proteome</keyword>
<organism evidence="1 2">
    <name type="scientific">Mesorhizobium marinum</name>
    <dbReference type="NCBI Taxonomy" id="3228790"/>
    <lineage>
        <taxon>Bacteria</taxon>
        <taxon>Pseudomonadati</taxon>
        <taxon>Pseudomonadota</taxon>
        <taxon>Alphaproteobacteria</taxon>
        <taxon>Hyphomicrobiales</taxon>
        <taxon>Phyllobacteriaceae</taxon>
        <taxon>Mesorhizobium</taxon>
    </lineage>
</organism>
<gene>
    <name evidence="1" type="ORF">ABUE31_18445</name>
</gene>
<dbReference type="Proteomes" id="UP001556196">
    <property type="component" value="Unassembled WGS sequence"/>
</dbReference>
<evidence type="ECO:0000313" key="2">
    <source>
        <dbReference type="Proteomes" id="UP001556196"/>
    </source>
</evidence>
<dbReference type="EMBL" id="JBFOCI010000006">
    <property type="protein sequence ID" value="MEW9807972.1"/>
    <property type="molecule type" value="Genomic_DNA"/>
</dbReference>
<proteinExistence type="predicted"/>
<dbReference type="RefSeq" id="WP_367725175.1">
    <property type="nucleotide sequence ID" value="NZ_JBFOCH010000046.1"/>
</dbReference>
<evidence type="ECO:0000313" key="1">
    <source>
        <dbReference type="EMBL" id="MEW9807972.1"/>
    </source>
</evidence>